<dbReference type="EMBL" id="JADBGQ010000001">
    <property type="protein sequence ID" value="KAG5413011.1"/>
    <property type="molecule type" value="Genomic_DNA"/>
</dbReference>
<accession>A0ABQ7NQ62</accession>
<keyword evidence="2" id="KW-1185">Reference proteome</keyword>
<name>A0ABQ7NQ62_BRACM</name>
<proteinExistence type="predicted"/>
<reference evidence="1 2" key="1">
    <citation type="submission" date="2021-03" db="EMBL/GenBank/DDBJ databases">
        <authorList>
            <person name="King G.J."/>
            <person name="Bancroft I."/>
            <person name="Baten A."/>
            <person name="Bloomfield J."/>
            <person name="Borpatragohain P."/>
            <person name="He Z."/>
            <person name="Irish N."/>
            <person name="Irwin J."/>
            <person name="Liu K."/>
            <person name="Mauleon R.P."/>
            <person name="Moore J."/>
            <person name="Morris R."/>
            <person name="Ostergaard L."/>
            <person name="Wang B."/>
            <person name="Wells R."/>
        </authorList>
    </citation>
    <scope>NUCLEOTIDE SEQUENCE [LARGE SCALE GENOMIC DNA]</scope>
    <source>
        <strain evidence="1">R-o-18</strain>
        <tissue evidence="1">Leaf</tissue>
    </source>
</reference>
<comment type="caution">
    <text evidence="1">The sequence shown here is derived from an EMBL/GenBank/DDBJ whole genome shotgun (WGS) entry which is preliminary data.</text>
</comment>
<gene>
    <name evidence="1" type="primary">A01g500860.1_BraROA</name>
    <name evidence="1" type="ORF">IGI04_000578</name>
</gene>
<dbReference type="Proteomes" id="UP000823674">
    <property type="component" value="Chromosome A01"/>
</dbReference>
<organism evidence="1 2">
    <name type="scientific">Brassica rapa subsp. trilocularis</name>
    <dbReference type="NCBI Taxonomy" id="1813537"/>
    <lineage>
        <taxon>Eukaryota</taxon>
        <taxon>Viridiplantae</taxon>
        <taxon>Streptophyta</taxon>
        <taxon>Embryophyta</taxon>
        <taxon>Tracheophyta</taxon>
        <taxon>Spermatophyta</taxon>
        <taxon>Magnoliopsida</taxon>
        <taxon>eudicotyledons</taxon>
        <taxon>Gunneridae</taxon>
        <taxon>Pentapetalae</taxon>
        <taxon>rosids</taxon>
        <taxon>malvids</taxon>
        <taxon>Brassicales</taxon>
        <taxon>Brassicaceae</taxon>
        <taxon>Brassiceae</taxon>
        <taxon>Brassica</taxon>
    </lineage>
</organism>
<evidence type="ECO:0000313" key="2">
    <source>
        <dbReference type="Proteomes" id="UP000823674"/>
    </source>
</evidence>
<feature type="non-terminal residue" evidence="1">
    <location>
        <position position="1"/>
    </location>
</feature>
<evidence type="ECO:0000313" key="1">
    <source>
        <dbReference type="EMBL" id="KAG5413011.1"/>
    </source>
</evidence>
<sequence>DFFLSVLPKVLELLTKSSCWVTVDDYQLFLRTIALGIKVKFLHGVLHLAELDSPLIGFISRFGLSMPEMNALFMVTY</sequence>
<protein>
    <submittedName>
        <fullName evidence="1">Uncharacterized protein</fullName>
    </submittedName>
</protein>